<evidence type="ECO:0008006" key="4">
    <source>
        <dbReference type="Google" id="ProtNLM"/>
    </source>
</evidence>
<evidence type="ECO:0000313" key="2">
    <source>
        <dbReference type="EMBL" id="ATE53119.1"/>
    </source>
</evidence>
<dbReference type="Proteomes" id="UP000218505">
    <property type="component" value="Chromosome"/>
</dbReference>
<keyword evidence="1" id="KW-0812">Transmembrane</keyword>
<feature type="transmembrane region" description="Helical" evidence="1">
    <location>
        <begin position="6"/>
        <end position="24"/>
    </location>
</feature>
<keyword evidence="3" id="KW-1185">Reference proteome</keyword>
<dbReference type="KEGG" id="apre:CNX65_07320"/>
<keyword evidence="1" id="KW-0472">Membrane</keyword>
<accession>A0A290Z2D4</accession>
<evidence type="ECO:0000256" key="1">
    <source>
        <dbReference type="SAM" id="Phobius"/>
    </source>
</evidence>
<reference evidence="2" key="1">
    <citation type="submission" date="2017-09" db="EMBL/GenBank/DDBJ databases">
        <title>Complete Genome Sequence of ansamitocin-producing Bacterium Actinosynnema pretiosum X47.</title>
        <authorList>
            <person name="Cao G."/>
            <person name="Zong G."/>
            <person name="Zhong C."/>
            <person name="Fu J."/>
        </authorList>
    </citation>
    <scope>NUCLEOTIDE SEQUENCE [LARGE SCALE GENOMIC DNA]</scope>
    <source>
        <strain evidence="2">X47</strain>
    </source>
</reference>
<dbReference type="AlphaFoldDB" id="A0A290Z2D4"/>
<protein>
    <recommendedName>
        <fullName evidence="4">Secreted protein</fullName>
    </recommendedName>
</protein>
<dbReference type="RefSeq" id="WP_096492082.1">
    <property type="nucleotide sequence ID" value="NZ_CP023445.1"/>
</dbReference>
<name>A0A290Z2D4_9PSEU</name>
<organism evidence="2 3">
    <name type="scientific">Actinosynnema pretiosum</name>
    <dbReference type="NCBI Taxonomy" id="42197"/>
    <lineage>
        <taxon>Bacteria</taxon>
        <taxon>Bacillati</taxon>
        <taxon>Actinomycetota</taxon>
        <taxon>Actinomycetes</taxon>
        <taxon>Pseudonocardiales</taxon>
        <taxon>Pseudonocardiaceae</taxon>
        <taxon>Actinosynnema</taxon>
    </lineage>
</organism>
<dbReference type="EMBL" id="CP023445">
    <property type="protein sequence ID" value="ATE53119.1"/>
    <property type="molecule type" value="Genomic_DNA"/>
</dbReference>
<gene>
    <name evidence="2" type="ORF">CNX65_07320</name>
</gene>
<sequence length="186" mass="21150">MSTGTTIGVVIAVLVVVAVGVVLWRKASQRKHLRRQFGPEYDRVVERSGNRMEAERELAERERAHRSLELKPLTEGTRESYSRHWVQVQEQFVDAPSDAVASAHRLVTDLMSERGYPTDGDHEANASVLSVEHSRTIDSYRQAHAITRRQEQGEASTEDLRNAMVHYRTLFNDLLGDRGERKEGAR</sequence>
<evidence type="ECO:0000313" key="3">
    <source>
        <dbReference type="Proteomes" id="UP000218505"/>
    </source>
</evidence>
<proteinExistence type="predicted"/>
<keyword evidence="1" id="KW-1133">Transmembrane helix</keyword>